<reference evidence="3" key="1">
    <citation type="submission" date="2014-07" db="EMBL/GenBank/DDBJ databases">
        <authorList>
            <person name="Wibberg D."/>
        </authorList>
    </citation>
    <scope>NUCLEOTIDE SEQUENCE [LARGE SCALE GENOMIC DNA]</scope>
    <source>
        <strain evidence="3">DG5</strain>
    </source>
</reference>
<organism evidence="2 3">
    <name type="scientific">[Clostridium] cellulosi</name>
    <dbReference type="NCBI Taxonomy" id="29343"/>
    <lineage>
        <taxon>Bacteria</taxon>
        <taxon>Bacillati</taxon>
        <taxon>Bacillota</taxon>
        <taxon>Clostridia</taxon>
        <taxon>Eubacteriales</taxon>
        <taxon>Oscillospiraceae</taxon>
        <taxon>Oscillospiraceae incertae sedis</taxon>
    </lineage>
</organism>
<keyword evidence="1" id="KW-0812">Transmembrane</keyword>
<keyword evidence="1" id="KW-1133">Transmembrane helix</keyword>
<evidence type="ECO:0000256" key="1">
    <source>
        <dbReference type="SAM" id="Phobius"/>
    </source>
</evidence>
<dbReference type="PATRIC" id="fig|29343.3.peg.1257"/>
<feature type="transmembrane region" description="Helical" evidence="1">
    <location>
        <begin position="64"/>
        <end position="84"/>
    </location>
</feature>
<protein>
    <submittedName>
        <fullName evidence="2">Putative membrane protein</fullName>
    </submittedName>
</protein>
<dbReference type="STRING" id="29343.CCDG5_1197"/>
<keyword evidence="3" id="KW-1185">Reference proteome</keyword>
<evidence type="ECO:0000313" key="3">
    <source>
        <dbReference type="Proteomes" id="UP000032431"/>
    </source>
</evidence>
<feature type="transmembrane region" description="Helical" evidence="1">
    <location>
        <begin position="123"/>
        <end position="145"/>
    </location>
</feature>
<feature type="transmembrane region" description="Helical" evidence="1">
    <location>
        <begin position="91"/>
        <end position="111"/>
    </location>
</feature>
<dbReference type="AlphaFoldDB" id="A0A078KP55"/>
<keyword evidence="1" id="KW-0472">Membrane</keyword>
<dbReference type="HOGENOM" id="CLU_1599838_0_0_9"/>
<proteinExistence type="predicted"/>
<sequence length="166" mass="18555">MFIIWNVYSYKKLIFTTIHTWLKRYVYFLGLSGVALIVAWLPGVISSLVNGTTLSLIGVYTTNITYVLDMGIVSVLCFVTMYMLRKGEPLGTLILACILKLCICVGIMIIPQTICQIASGTEIPLPALITKGLSFVILGGFAFYFNHKMYRELEPKMVGIENIIKD</sequence>
<name>A0A078KP55_9FIRM</name>
<dbReference type="KEGG" id="ccel:CCDG5_1197"/>
<accession>A0A078KP55</accession>
<evidence type="ECO:0000313" key="2">
    <source>
        <dbReference type="EMBL" id="CDZ24312.1"/>
    </source>
</evidence>
<dbReference type="Proteomes" id="UP000032431">
    <property type="component" value="Chromosome I"/>
</dbReference>
<dbReference type="EMBL" id="LM995447">
    <property type="protein sequence ID" value="CDZ24312.1"/>
    <property type="molecule type" value="Genomic_DNA"/>
</dbReference>
<feature type="transmembrane region" description="Helical" evidence="1">
    <location>
        <begin position="25"/>
        <end position="44"/>
    </location>
</feature>
<gene>
    <name evidence="2" type="ORF">CCDG5_1197</name>
</gene>